<dbReference type="Gene3D" id="3.90.226.10">
    <property type="entry name" value="2-enoyl-CoA Hydratase, Chain A, domain 1"/>
    <property type="match status" value="1"/>
</dbReference>
<dbReference type="SMART" id="SM00245">
    <property type="entry name" value="TSPc"/>
    <property type="match status" value="1"/>
</dbReference>
<feature type="domain" description="Tail specific protease" evidence="2">
    <location>
        <begin position="514"/>
        <end position="722"/>
    </location>
</feature>
<feature type="repeat" description="TPR" evidence="1">
    <location>
        <begin position="396"/>
        <end position="429"/>
    </location>
</feature>
<keyword evidence="1" id="KW-0802">TPR repeat</keyword>
<reference evidence="3 4" key="1">
    <citation type="submission" date="2021-03" db="EMBL/GenBank/DDBJ databases">
        <title>Antimicrobial resistance genes in bacteria isolated from Japanese honey, and their potential for conferring macrolide and lincosamide resistance in the American foulbrood pathogen Paenibacillus larvae.</title>
        <authorList>
            <person name="Okamoto M."/>
            <person name="Kumagai M."/>
            <person name="Kanamori H."/>
            <person name="Takamatsu D."/>
        </authorList>
    </citation>
    <scope>NUCLEOTIDE SEQUENCE [LARGE SCALE GENOMIC DNA]</scope>
    <source>
        <strain evidence="3 4">J41TS12</strain>
    </source>
</reference>
<dbReference type="InterPro" id="IPR029045">
    <property type="entry name" value="ClpP/crotonase-like_dom_sf"/>
</dbReference>
<dbReference type="SMART" id="SM00028">
    <property type="entry name" value="TPR"/>
    <property type="match status" value="8"/>
</dbReference>
<dbReference type="Pfam" id="PF13414">
    <property type="entry name" value="TPR_11"/>
    <property type="match status" value="1"/>
</dbReference>
<protein>
    <recommendedName>
        <fullName evidence="2">Tail specific protease domain-containing protein</fullName>
    </recommendedName>
</protein>
<dbReference type="PANTHER" id="PTHR12558">
    <property type="entry name" value="CELL DIVISION CYCLE 16,23,27"/>
    <property type="match status" value="1"/>
</dbReference>
<sequence>MRTMLRLLQFGIFILGMGLVSGCLDLPEAAPYQVPEELDQKIYDTNEKGINLIQEGRYEEAIASLEESIGYVYEVDPELEQLDREKRVPALLDAPFNNLSWAYHDMGDYEKALAYADKSMLMLPNDDVESVNRANALYGLNRIDEALSSYEEAIRLNSRNPEANYGIGMIKIDRGDYADALKRFNNYLKEYPADGDAAAMRVYTLLRLDRGDVAQEYADNFMERYSDAYEGTWAKGAYIEETAEYDEIAKFYEDVAALYPSEWLAHRKLGQIYYEYGEYEAALKLFQGLTVQFPEEPELDEWLIRVYGALGDMEGAEGVYTGSDDPHRLLMVMGQFYLDQGHYMKAVSFFGAEIVNNPANQNGYAKKLQALSWGKRYARCAEFGAQVLEALVPVSADIPWYTGWCEMELGNDEAAAKHFRQATEIDPDDYEAWSNLALTQLKLGNEAEARKYSERALEIYDNDSTATYVKDTLNSYSEPLGTRIKQFFKDNYLYGKDAAKLERSLEKLDTPGLTGSEIAAIIDQAKQPEDRFTFLIYGDLYDQLTGVGESDITYTDMGDISYFKIDGFSETTDDQFTRLVDDISSPEEKTLVLDLRGNGGGLTESANNILDLLLPELVTSTLIYRDGTSYSYYSDPDQISFRSIAVFVDENSASAAELLTLGLKTYGDRVTVIGRTTFGKGVGQLVFEDKRHKVMLYAVNHYWNVMQNNITDTRIVPDIKVTGNQLESFMNKVPEVPAP</sequence>
<dbReference type="Proteomes" id="UP000681162">
    <property type="component" value="Unassembled WGS sequence"/>
</dbReference>
<accession>A0A919XS15</accession>
<proteinExistence type="predicted"/>
<dbReference type="GO" id="GO:0006508">
    <property type="term" value="P:proteolysis"/>
    <property type="evidence" value="ECO:0007669"/>
    <property type="project" value="InterPro"/>
</dbReference>
<organism evidence="3 4">
    <name type="scientific">Paenibacillus antibioticophila</name>
    <dbReference type="NCBI Taxonomy" id="1274374"/>
    <lineage>
        <taxon>Bacteria</taxon>
        <taxon>Bacillati</taxon>
        <taxon>Bacillota</taxon>
        <taxon>Bacilli</taxon>
        <taxon>Bacillales</taxon>
        <taxon>Paenibacillaceae</taxon>
        <taxon>Paenibacillus</taxon>
    </lineage>
</organism>
<evidence type="ECO:0000313" key="3">
    <source>
        <dbReference type="EMBL" id="GIO35405.1"/>
    </source>
</evidence>
<dbReference type="SUPFAM" id="SSF48452">
    <property type="entry name" value="TPR-like"/>
    <property type="match status" value="2"/>
</dbReference>
<dbReference type="SUPFAM" id="SSF52096">
    <property type="entry name" value="ClpP/crotonase"/>
    <property type="match status" value="1"/>
</dbReference>
<dbReference type="Gene3D" id="1.25.40.10">
    <property type="entry name" value="Tetratricopeptide repeat domain"/>
    <property type="match status" value="3"/>
</dbReference>
<comment type="caution">
    <text evidence="3">The sequence shown here is derived from an EMBL/GenBank/DDBJ whole genome shotgun (WGS) entry which is preliminary data.</text>
</comment>
<dbReference type="EMBL" id="BORR01000001">
    <property type="protein sequence ID" value="GIO35405.1"/>
    <property type="molecule type" value="Genomic_DNA"/>
</dbReference>
<evidence type="ECO:0000256" key="1">
    <source>
        <dbReference type="PROSITE-ProRule" id="PRU00339"/>
    </source>
</evidence>
<dbReference type="PROSITE" id="PS50005">
    <property type="entry name" value="TPR"/>
    <property type="match status" value="6"/>
</dbReference>
<dbReference type="Pfam" id="PF13432">
    <property type="entry name" value="TPR_16"/>
    <property type="match status" value="2"/>
</dbReference>
<dbReference type="InterPro" id="IPR011990">
    <property type="entry name" value="TPR-like_helical_dom_sf"/>
</dbReference>
<feature type="repeat" description="TPR" evidence="1">
    <location>
        <begin position="93"/>
        <end position="126"/>
    </location>
</feature>
<dbReference type="PROSITE" id="PS51257">
    <property type="entry name" value="PROKAR_LIPOPROTEIN"/>
    <property type="match status" value="1"/>
</dbReference>
<name>A0A919XS15_9BACL</name>
<feature type="repeat" description="TPR" evidence="1">
    <location>
        <begin position="327"/>
        <end position="360"/>
    </location>
</feature>
<gene>
    <name evidence="3" type="ORF">J41TS12_02660</name>
</gene>
<dbReference type="PANTHER" id="PTHR12558:SF13">
    <property type="entry name" value="CELL DIVISION CYCLE PROTEIN 27 HOMOLOG"/>
    <property type="match status" value="1"/>
</dbReference>
<evidence type="ECO:0000259" key="2">
    <source>
        <dbReference type="SMART" id="SM00245"/>
    </source>
</evidence>
<dbReference type="Pfam" id="PF03572">
    <property type="entry name" value="Peptidase_S41"/>
    <property type="match status" value="1"/>
</dbReference>
<evidence type="ECO:0000313" key="4">
    <source>
        <dbReference type="Proteomes" id="UP000681162"/>
    </source>
</evidence>
<dbReference type="Pfam" id="PF13374">
    <property type="entry name" value="TPR_10"/>
    <property type="match status" value="1"/>
</dbReference>
<dbReference type="InterPro" id="IPR005151">
    <property type="entry name" value="Tail-specific_protease"/>
</dbReference>
<feature type="repeat" description="TPR" evidence="1">
    <location>
        <begin position="161"/>
        <end position="194"/>
    </location>
</feature>
<dbReference type="AlphaFoldDB" id="A0A919XS15"/>
<keyword evidence="4" id="KW-1185">Reference proteome</keyword>
<feature type="repeat" description="TPR" evidence="1">
    <location>
        <begin position="430"/>
        <end position="463"/>
    </location>
</feature>
<dbReference type="InterPro" id="IPR019734">
    <property type="entry name" value="TPR_rpt"/>
</dbReference>
<feature type="repeat" description="TPR" evidence="1">
    <location>
        <begin position="263"/>
        <end position="296"/>
    </location>
</feature>
<dbReference type="GO" id="GO:0008236">
    <property type="term" value="F:serine-type peptidase activity"/>
    <property type="evidence" value="ECO:0007669"/>
    <property type="project" value="InterPro"/>
</dbReference>